<comment type="caution">
    <text evidence="1">The sequence shown here is derived from an EMBL/GenBank/DDBJ whole genome shotgun (WGS) entry which is preliminary data.</text>
</comment>
<organism evidence="1 2">
    <name type="scientific">Aspergillus tanneri</name>
    <dbReference type="NCBI Taxonomy" id="1220188"/>
    <lineage>
        <taxon>Eukaryota</taxon>
        <taxon>Fungi</taxon>
        <taxon>Dikarya</taxon>
        <taxon>Ascomycota</taxon>
        <taxon>Pezizomycotina</taxon>
        <taxon>Eurotiomycetes</taxon>
        <taxon>Eurotiomycetidae</taxon>
        <taxon>Eurotiales</taxon>
        <taxon>Aspergillaceae</taxon>
        <taxon>Aspergillus</taxon>
        <taxon>Aspergillus subgen. Circumdati</taxon>
    </lineage>
</organism>
<dbReference type="EMBL" id="SOSA01000185">
    <property type="protein sequence ID" value="THC94851.1"/>
    <property type="molecule type" value="Genomic_DNA"/>
</dbReference>
<gene>
    <name evidence="1" type="ORF">EYZ11_005652</name>
</gene>
<dbReference type="AlphaFoldDB" id="A0A4S3JNB9"/>
<dbReference type="Proteomes" id="UP000308092">
    <property type="component" value="Unassembled WGS sequence"/>
</dbReference>
<accession>A0A4S3JNB9</accession>
<evidence type="ECO:0000313" key="2">
    <source>
        <dbReference type="Proteomes" id="UP000308092"/>
    </source>
</evidence>
<reference evidence="1 2" key="1">
    <citation type="submission" date="2019-03" db="EMBL/GenBank/DDBJ databases">
        <title>The genome sequence of a newly discovered highly antifungal drug resistant Aspergillus species, Aspergillus tanneri NIH 1004.</title>
        <authorList>
            <person name="Mounaud S."/>
            <person name="Singh I."/>
            <person name="Joardar V."/>
            <person name="Pakala S."/>
            <person name="Pakala S."/>
            <person name="Venepally P."/>
            <person name="Hoover J."/>
            <person name="Nierman W."/>
            <person name="Chung J."/>
            <person name="Losada L."/>
        </authorList>
    </citation>
    <scope>NUCLEOTIDE SEQUENCE [LARGE SCALE GENOMIC DNA]</scope>
    <source>
        <strain evidence="1 2">NIH1004</strain>
    </source>
</reference>
<sequence length="135" mass="15248">MWINCGWNSSSTLARKASTGDAGFAINRSSHPHDIPSVTLFEQAARRPAPASTEAMTFDPLANRLVFEMVFKPHFNTADPLPDDTLRLTLVDLFYIPYMHHLERTNAGMRTFYDEYSTYTLKLGPAQETRPNPQA</sequence>
<dbReference type="STRING" id="1220188.A0A4S3JNB9"/>
<dbReference type="VEuPathDB" id="FungiDB:EYZ11_005652"/>
<proteinExistence type="predicted"/>
<evidence type="ECO:0000313" key="1">
    <source>
        <dbReference type="EMBL" id="THC94851.1"/>
    </source>
</evidence>
<protein>
    <submittedName>
        <fullName evidence="1">Uncharacterized protein</fullName>
    </submittedName>
</protein>
<keyword evidence="2" id="KW-1185">Reference proteome</keyword>
<name>A0A4S3JNB9_9EURO</name>